<keyword evidence="6" id="KW-0131">Cell cycle</keyword>
<keyword evidence="7" id="KW-0472">Membrane</keyword>
<dbReference type="InterPro" id="IPR011990">
    <property type="entry name" value="TPR-like_helical_dom_sf"/>
</dbReference>
<keyword evidence="7" id="KW-0812">Transmembrane</keyword>
<dbReference type="Gene3D" id="1.25.40.10">
    <property type="entry name" value="Tetratricopeptide repeat domain"/>
    <property type="match status" value="1"/>
</dbReference>
<keyword evidence="1" id="KW-0132">Cell division</keyword>
<name>A0A1I7X367_HETBA</name>
<evidence type="ECO:0000256" key="3">
    <source>
        <dbReference type="ARBA" id="ARBA00022776"/>
    </source>
</evidence>
<dbReference type="GO" id="GO:0005680">
    <property type="term" value="C:anaphase-promoting complex"/>
    <property type="evidence" value="ECO:0007669"/>
    <property type="project" value="TreeGrafter"/>
</dbReference>
<feature type="transmembrane region" description="Helical" evidence="7">
    <location>
        <begin position="247"/>
        <end position="266"/>
    </location>
</feature>
<dbReference type="GO" id="GO:0005737">
    <property type="term" value="C:cytoplasm"/>
    <property type="evidence" value="ECO:0007669"/>
    <property type="project" value="TreeGrafter"/>
</dbReference>
<keyword evidence="8" id="KW-1185">Reference proteome</keyword>
<dbReference type="GO" id="GO:0051301">
    <property type="term" value="P:cell division"/>
    <property type="evidence" value="ECO:0007669"/>
    <property type="project" value="UniProtKB-KW"/>
</dbReference>
<keyword evidence="3" id="KW-0498">Mitosis</keyword>
<reference evidence="9" key="1">
    <citation type="submission" date="2016-11" db="UniProtKB">
        <authorList>
            <consortium name="WormBaseParasite"/>
        </authorList>
    </citation>
    <scope>IDENTIFICATION</scope>
</reference>
<dbReference type="Proteomes" id="UP000095283">
    <property type="component" value="Unplaced"/>
</dbReference>
<keyword evidence="2" id="KW-0677">Repeat</keyword>
<protein>
    <submittedName>
        <fullName evidence="9">TPR_REGION domain-containing protein</fullName>
    </submittedName>
</protein>
<evidence type="ECO:0000256" key="5">
    <source>
        <dbReference type="ARBA" id="ARBA00022803"/>
    </source>
</evidence>
<dbReference type="GO" id="GO:0045842">
    <property type="term" value="P:positive regulation of mitotic metaphase/anaphase transition"/>
    <property type="evidence" value="ECO:0007669"/>
    <property type="project" value="TreeGrafter"/>
</dbReference>
<evidence type="ECO:0000256" key="6">
    <source>
        <dbReference type="ARBA" id="ARBA00023306"/>
    </source>
</evidence>
<dbReference type="GO" id="GO:0016567">
    <property type="term" value="P:protein ubiquitination"/>
    <property type="evidence" value="ECO:0007669"/>
    <property type="project" value="TreeGrafter"/>
</dbReference>
<evidence type="ECO:0000256" key="4">
    <source>
        <dbReference type="ARBA" id="ARBA00022786"/>
    </source>
</evidence>
<dbReference type="GO" id="GO:0031145">
    <property type="term" value="P:anaphase-promoting complex-dependent catabolic process"/>
    <property type="evidence" value="ECO:0007669"/>
    <property type="project" value="TreeGrafter"/>
</dbReference>
<evidence type="ECO:0000313" key="8">
    <source>
        <dbReference type="Proteomes" id="UP000095283"/>
    </source>
</evidence>
<evidence type="ECO:0000256" key="7">
    <source>
        <dbReference type="SAM" id="Phobius"/>
    </source>
</evidence>
<keyword evidence="5" id="KW-0802">TPR repeat</keyword>
<dbReference type="WBParaSite" id="Hba_11855">
    <property type="protein sequence ID" value="Hba_11855"/>
    <property type="gene ID" value="Hba_11855"/>
</dbReference>
<keyword evidence="4" id="KW-0833">Ubl conjugation pathway</keyword>
<accession>A0A1I7X367</accession>
<evidence type="ECO:0000256" key="1">
    <source>
        <dbReference type="ARBA" id="ARBA00022618"/>
    </source>
</evidence>
<dbReference type="PANTHER" id="PTHR12558:SF9">
    <property type="entry name" value="CELL DIVISION CYCLE PROTEIN 16 HOMOLOG"/>
    <property type="match status" value="1"/>
</dbReference>
<organism evidence="8 9">
    <name type="scientific">Heterorhabditis bacteriophora</name>
    <name type="common">Entomopathogenic nematode worm</name>
    <dbReference type="NCBI Taxonomy" id="37862"/>
    <lineage>
        <taxon>Eukaryota</taxon>
        <taxon>Metazoa</taxon>
        <taxon>Ecdysozoa</taxon>
        <taxon>Nematoda</taxon>
        <taxon>Chromadorea</taxon>
        <taxon>Rhabditida</taxon>
        <taxon>Rhabditina</taxon>
        <taxon>Rhabditomorpha</taxon>
        <taxon>Strongyloidea</taxon>
        <taxon>Heterorhabditidae</taxon>
        <taxon>Heterorhabditis</taxon>
    </lineage>
</organism>
<dbReference type="AlphaFoldDB" id="A0A1I7X367"/>
<proteinExistence type="predicted"/>
<dbReference type="PANTHER" id="PTHR12558">
    <property type="entry name" value="CELL DIVISION CYCLE 16,23,27"/>
    <property type="match status" value="1"/>
</dbReference>
<sequence length="268" mass="30901">MFRLLRFTLFYQVNSHVESTSELDPRIQTAKAHAAFMKGDAVETLRITSYILEKHGLYMDCIMVHINSLVQLGDAERLFLLGHRLVDAFADEDISWYAVALYYYVCKNAQAAKNFMNKATMMNTGFGEGWLAFGHIMAAEAENEQALNCYYRASRILERHFEPLLYVAIQYCKSGVRLAEQFLNDAAALAPTNPIVVHEQGCLAYNNKDYLSAQRFFEKALRYATNCDEENISMQTLARLYDIHYCYFIYLISNILKTLFFFKVLLIS</sequence>
<dbReference type="SUPFAM" id="SSF48452">
    <property type="entry name" value="TPR-like"/>
    <property type="match status" value="1"/>
</dbReference>
<keyword evidence="7" id="KW-1133">Transmembrane helix</keyword>
<evidence type="ECO:0000313" key="9">
    <source>
        <dbReference type="WBParaSite" id="Hba_11855"/>
    </source>
</evidence>
<evidence type="ECO:0000256" key="2">
    <source>
        <dbReference type="ARBA" id="ARBA00022737"/>
    </source>
</evidence>